<gene>
    <name evidence="1" type="ORF">L798_05266</name>
</gene>
<reference evidence="1 2" key="1">
    <citation type="journal article" date="2014" name="Nat. Commun.">
        <title>Molecular traces of alternative social organization in a termite genome.</title>
        <authorList>
            <person name="Terrapon N."/>
            <person name="Li C."/>
            <person name="Robertson H.M."/>
            <person name="Ji L."/>
            <person name="Meng X."/>
            <person name="Booth W."/>
            <person name="Chen Z."/>
            <person name="Childers C.P."/>
            <person name="Glastad K.M."/>
            <person name="Gokhale K."/>
            <person name="Gowin J."/>
            <person name="Gronenberg W."/>
            <person name="Hermansen R.A."/>
            <person name="Hu H."/>
            <person name="Hunt B.G."/>
            <person name="Huylmans A.K."/>
            <person name="Khalil S.M."/>
            <person name="Mitchell R.D."/>
            <person name="Munoz-Torres M.C."/>
            <person name="Mustard J.A."/>
            <person name="Pan H."/>
            <person name="Reese J.T."/>
            <person name="Scharf M.E."/>
            <person name="Sun F."/>
            <person name="Vogel H."/>
            <person name="Xiao J."/>
            <person name="Yang W."/>
            <person name="Yang Z."/>
            <person name="Yang Z."/>
            <person name="Zhou J."/>
            <person name="Zhu J."/>
            <person name="Brent C.S."/>
            <person name="Elsik C.G."/>
            <person name="Goodisman M.A."/>
            <person name="Liberles D.A."/>
            <person name="Roe R.M."/>
            <person name="Vargo E.L."/>
            <person name="Vilcinskas A."/>
            <person name="Wang J."/>
            <person name="Bornberg-Bauer E."/>
            <person name="Korb J."/>
            <person name="Zhang G."/>
            <person name="Liebig J."/>
        </authorList>
    </citation>
    <scope>NUCLEOTIDE SEQUENCE [LARGE SCALE GENOMIC DNA]</scope>
    <source>
        <tissue evidence="1">Whole organism</tissue>
    </source>
</reference>
<evidence type="ECO:0000313" key="1">
    <source>
        <dbReference type="EMBL" id="KDR20031.1"/>
    </source>
</evidence>
<dbReference type="InParanoid" id="A0A067RI09"/>
<proteinExistence type="predicted"/>
<sequence length="110" mass="12600">MDLLIGYIPGTRGETGENITVYTSSLGSGEMLRHGGITYCGQVLMKRTYVSMTNRSEKWQEKCTQNFVRNNTMLHNTTYHFIEKVFEMIHFNSSPTVMCSSATERDFKTI</sequence>
<keyword evidence="2" id="KW-1185">Reference proteome</keyword>
<dbReference type="Proteomes" id="UP000027135">
    <property type="component" value="Unassembled WGS sequence"/>
</dbReference>
<name>A0A067RI09_ZOONE</name>
<organism evidence="1 2">
    <name type="scientific">Zootermopsis nevadensis</name>
    <name type="common">Dampwood termite</name>
    <dbReference type="NCBI Taxonomy" id="136037"/>
    <lineage>
        <taxon>Eukaryota</taxon>
        <taxon>Metazoa</taxon>
        <taxon>Ecdysozoa</taxon>
        <taxon>Arthropoda</taxon>
        <taxon>Hexapoda</taxon>
        <taxon>Insecta</taxon>
        <taxon>Pterygota</taxon>
        <taxon>Neoptera</taxon>
        <taxon>Polyneoptera</taxon>
        <taxon>Dictyoptera</taxon>
        <taxon>Blattodea</taxon>
        <taxon>Blattoidea</taxon>
        <taxon>Termitoidae</taxon>
        <taxon>Termopsidae</taxon>
        <taxon>Zootermopsis</taxon>
    </lineage>
</organism>
<protein>
    <submittedName>
        <fullName evidence="1">Uncharacterized protein</fullName>
    </submittedName>
</protein>
<evidence type="ECO:0000313" key="2">
    <source>
        <dbReference type="Proteomes" id="UP000027135"/>
    </source>
</evidence>
<dbReference type="EMBL" id="KK852621">
    <property type="protein sequence ID" value="KDR20031.1"/>
    <property type="molecule type" value="Genomic_DNA"/>
</dbReference>
<accession>A0A067RI09</accession>
<dbReference type="AlphaFoldDB" id="A0A067RI09"/>